<dbReference type="Proteomes" id="UP000477386">
    <property type="component" value="Unassembled WGS sequence"/>
</dbReference>
<dbReference type="Pfam" id="PF13476">
    <property type="entry name" value="AAA_23"/>
    <property type="match status" value="1"/>
</dbReference>
<sequence length="656" mass="75951">MYISQDALHRALIDLENVQPFYGITFLVCKNYKLPIGNPVSFPISQLESDLLNRYYRPIPESIYFFRVFRPSDKNKFWLEPNYPSTGSQSNRTQKFGQAFNHPKKSDLWSWSKDYVKVLQDNLQNGKKIPLHSLAIWLYRDYDWDLAKLDASVLGNSFIQEFSINNAELDALFEYESNLPIEYMGSNLWSDERYSWGLLKNYFSIPVPTDSPIEQIRSLQKLHIENIGPAQEFDINFGKGLNIFTGDNGLGKTFILELIWWALTGTWTSDPIYPNQIESKFSGHSYKNPLISFELEGINGTPEYYQAYFSRLTNNWQRTEVSSATGLVIYARADGLFAVMDPSTPQSSPNNLEIKPIIFRKEDVWEGISSNKDDVLSSARGYSNRICNGLLVDWINWQQADDESFELLIKVLERLSPPDTGDLGKMSPGKPARIFRDSRLIPTVKHSYGEIPVLYASDGVKRVLALAYLIVWTWQEHKFNAATIQESPLKNLVFIIDEVEINLHPQWQRRILPALLEVFKDLDLELSVQFMVSSHSPIVLSSIENQFDEDKDKLYHLDIIENNHRRYAEVIIKDIDFEKRGTIDSWLTSQIFELKEPRGSLGSEDIISKAVKLQLEENISRDKVLRITQQLLELLPPHDKFWVRWRSFASRYDVEV</sequence>
<dbReference type="SUPFAM" id="SSF52540">
    <property type="entry name" value="P-loop containing nucleoside triphosphate hydrolases"/>
    <property type="match status" value="1"/>
</dbReference>
<evidence type="ECO:0000259" key="1">
    <source>
        <dbReference type="Pfam" id="PF13304"/>
    </source>
</evidence>
<protein>
    <submittedName>
        <fullName evidence="3">AAA family ATPase</fullName>
    </submittedName>
</protein>
<dbReference type="Gene3D" id="3.40.50.300">
    <property type="entry name" value="P-loop containing nucleotide triphosphate hydrolases"/>
    <property type="match status" value="2"/>
</dbReference>
<keyword evidence="4" id="KW-1185">Reference proteome</keyword>
<evidence type="ECO:0000313" key="4">
    <source>
        <dbReference type="Proteomes" id="UP000477386"/>
    </source>
</evidence>
<proteinExistence type="predicted"/>
<dbReference type="GO" id="GO:0005524">
    <property type="term" value="F:ATP binding"/>
    <property type="evidence" value="ECO:0007669"/>
    <property type="project" value="InterPro"/>
</dbReference>
<dbReference type="Pfam" id="PF13304">
    <property type="entry name" value="AAA_21"/>
    <property type="match status" value="1"/>
</dbReference>
<name>A0A6M0IHY2_9BACT</name>
<dbReference type="InterPro" id="IPR027417">
    <property type="entry name" value="P-loop_NTPase"/>
</dbReference>
<dbReference type="EMBL" id="JAAGNZ010000001">
    <property type="protein sequence ID" value="NEU67794.1"/>
    <property type="molecule type" value="Genomic_DNA"/>
</dbReference>
<dbReference type="GO" id="GO:0016887">
    <property type="term" value="F:ATP hydrolysis activity"/>
    <property type="evidence" value="ECO:0007669"/>
    <property type="project" value="InterPro"/>
</dbReference>
<accession>A0A6M0IHY2</accession>
<dbReference type="GO" id="GO:0006302">
    <property type="term" value="P:double-strand break repair"/>
    <property type="evidence" value="ECO:0007669"/>
    <property type="project" value="InterPro"/>
</dbReference>
<organism evidence="3 4">
    <name type="scientific">Spirosoma agri</name>
    <dbReference type="NCBI Taxonomy" id="1987381"/>
    <lineage>
        <taxon>Bacteria</taxon>
        <taxon>Pseudomonadati</taxon>
        <taxon>Bacteroidota</taxon>
        <taxon>Cytophagia</taxon>
        <taxon>Cytophagales</taxon>
        <taxon>Cytophagaceae</taxon>
        <taxon>Spirosoma</taxon>
    </lineage>
</organism>
<feature type="domain" description="ATPase AAA-type core" evidence="1">
    <location>
        <begin position="439"/>
        <end position="541"/>
    </location>
</feature>
<gene>
    <name evidence="3" type="ORF">GK091_12965</name>
</gene>
<dbReference type="RefSeq" id="WP_164038458.1">
    <property type="nucleotide sequence ID" value="NZ_JAAGNZ010000001.1"/>
</dbReference>
<reference evidence="3 4" key="1">
    <citation type="submission" date="2020-02" db="EMBL/GenBank/DDBJ databases">
        <title>Draft genome sequence of two Spirosoma agri KCTC 52727 and Spirosoma terrae KCTC 52035.</title>
        <authorList>
            <person name="Rojas J."/>
            <person name="Ambika Manirajan B."/>
            <person name="Ratering S."/>
            <person name="Suarez C."/>
            <person name="Schnell S."/>
        </authorList>
    </citation>
    <scope>NUCLEOTIDE SEQUENCE [LARGE SCALE GENOMIC DNA]</scope>
    <source>
        <strain evidence="3 4">KCTC 52727</strain>
    </source>
</reference>
<feature type="domain" description="Rad50/SbcC-type AAA" evidence="2">
    <location>
        <begin position="221"/>
        <end position="301"/>
    </location>
</feature>
<evidence type="ECO:0000259" key="2">
    <source>
        <dbReference type="Pfam" id="PF13476"/>
    </source>
</evidence>
<dbReference type="PANTHER" id="PTHR43581">
    <property type="entry name" value="ATP/GTP PHOSPHATASE"/>
    <property type="match status" value="1"/>
</dbReference>
<dbReference type="PANTHER" id="PTHR43581:SF2">
    <property type="entry name" value="EXCINUCLEASE ATPASE SUBUNIT"/>
    <property type="match status" value="1"/>
</dbReference>
<dbReference type="InterPro" id="IPR038729">
    <property type="entry name" value="Rad50/SbcC_AAA"/>
</dbReference>
<dbReference type="AlphaFoldDB" id="A0A6M0IHY2"/>
<dbReference type="InterPro" id="IPR051396">
    <property type="entry name" value="Bact_Antivir_Def_Nuclease"/>
</dbReference>
<comment type="caution">
    <text evidence="3">The sequence shown here is derived from an EMBL/GenBank/DDBJ whole genome shotgun (WGS) entry which is preliminary data.</text>
</comment>
<evidence type="ECO:0000313" key="3">
    <source>
        <dbReference type="EMBL" id="NEU67794.1"/>
    </source>
</evidence>
<dbReference type="InterPro" id="IPR003959">
    <property type="entry name" value="ATPase_AAA_core"/>
</dbReference>